<feature type="transmembrane region" description="Helical" evidence="2">
    <location>
        <begin position="52"/>
        <end position="77"/>
    </location>
</feature>
<proteinExistence type="predicted"/>
<dbReference type="EMBL" id="JAPPUX010000003">
    <property type="protein sequence ID" value="MCY4727058.1"/>
    <property type="molecule type" value="Genomic_DNA"/>
</dbReference>
<dbReference type="Proteomes" id="UP001074726">
    <property type="component" value="Unassembled WGS sequence"/>
</dbReference>
<protein>
    <submittedName>
        <fullName evidence="3">Uncharacterized protein</fullName>
    </submittedName>
</protein>
<keyword evidence="2" id="KW-1133">Transmembrane helix</keyword>
<evidence type="ECO:0000256" key="2">
    <source>
        <dbReference type="SAM" id="Phobius"/>
    </source>
</evidence>
<feature type="region of interest" description="Disordered" evidence="1">
    <location>
        <begin position="1"/>
        <end position="22"/>
    </location>
</feature>
<comment type="caution">
    <text evidence="3">The sequence shown here is derived from an EMBL/GenBank/DDBJ whole genome shotgun (WGS) entry which is preliminary data.</text>
</comment>
<evidence type="ECO:0000313" key="4">
    <source>
        <dbReference type="Proteomes" id="UP001074726"/>
    </source>
</evidence>
<keyword evidence="2" id="KW-0812">Transmembrane</keyword>
<sequence>MPHSPTESPADTPDRTDRTGRQPLLDLSLPQLVAGATAAATSAILISHLDLLGTVLGAACASVVSAVVTAGLVGGWHRVRTVPSRFPRNVNGMVVTALALGLVVLAAREGVHLVTQDLPRGAFAARWLAEIGVSRG</sequence>
<evidence type="ECO:0000256" key="1">
    <source>
        <dbReference type="SAM" id="MobiDB-lite"/>
    </source>
</evidence>
<reference evidence="3" key="1">
    <citation type="submission" date="2022-08" db="EMBL/GenBank/DDBJ databases">
        <title>Genome sequencing of Nocardioides sp. STR2.</title>
        <authorList>
            <person name="So Y."/>
        </authorList>
    </citation>
    <scope>NUCLEOTIDE SEQUENCE</scope>
    <source>
        <strain evidence="3">STR2</strain>
    </source>
</reference>
<evidence type="ECO:0000313" key="3">
    <source>
        <dbReference type="EMBL" id="MCY4727058.1"/>
    </source>
</evidence>
<dbReference type="RefSeq" id="WP_268112018.1">
    <property type="nucleotide sequence ID" value="NZ_JAPPUX010000003.1"/>
</dbReference>
<organism evidence="3 4">
    <name type="scientific">Nocardioides pini</name>
    <dbReference type="NCBI Taxonomy" id="2975053"/>
    <lineage>
        <taxon>Bacteria</taxon>
        <taxon>Bacillati</taxon>
        <taxon>Actinomycetota</taxon>
        <taxon>Actinomycetes</taxon>
        <taxon>Propionibacteriales</taxon>
        <taxon>Nocardioidaceae</taxon>
        <taxon>Nocardioides</taxon>
    </lineage>
</organism>
<keyword evidence="2" id="KW-0472">Membrane</keyword>
<feature type="transmembrane region" description="Helical" evidence="2">
    <location>
        <begin position="89"/>
        <end position="107"/>
    </location>
</feature>
<accession>A0ABT4CDM0</accession>
<name>A0ABT4CDM0_9ACTN</name>
<keyword evidence="4" id="KW-1185">Reference proteome</keyword>
<gene>
    <name evidence="3" type="ORF">NYO98_12295</name>
</gene>